<sequence length="60" mass="6786">MGMVTSYMRSSMTQELGIQALYNSVYPMVKSGLEKGKDDETNARNNCKAHFRARLSYTCT</sequence>
<protein>
    <submittedName>
        <fullName evidence="2">Uncharacterized protein</fullName>
    </submittedName>
</protein>
<proteinExistence type="predicted"/>
<keyword evidence="1" id="KW-1185">Reference proteome</keyword>
<reference evidence="2" key="1">
    <citation type="submission" date="2022-11" db="UniProtKB">
        <authorList>
            <consortium name="WormBaseParasite"/>
        </authorList>
    </citation>
    <scope>IDENTIFICATION</scope>
</reference>
<evidence type="ECO:0000313" key="2">
    <source>
        <dbReference type="WBParaSite" id="nRc.2.0.1.t32385-RA"/>
    </source>
</evidence>
<evidence type="ECO:0000313" key="1">
    <source>
        <dbReference type="Proteomes" id="UP000887565"/>
    </source>
</evidence>
<dbReference type="Proteomes" id="UP000887565">
    <property type="component" value="Unplaced"/>
</dbReference>
<dbReference type="WBParaSite" id="nRc.2.0.1.t32385-RA">
    <property type="protein sequence ID" value="nRc.2.0.1.t32385-RA"/>
    <property type="gene ID" value="nRc.2.0.1.g32385"/>
</dbReference>
<organism evidence="1 2">
    <name type="scientific">Romanomermis culicivorax</name>
    <name type="common">Nematode worm</name>
    <dbReference type="NCBI Taxonomy" id="13658"/>
    <lineage>
        <taxon>Eukaryota</taxon>
        <taxon>Metazoa</taxon>
        <taxon>Ecdysozoa</taxon>
        <taxon>Nematoda</taxon>
        <taxon>Enoplea</taxon>
        <taxon>Dorylaimia</taxon>
        <taxon>Mermithida</taxon>
        <taxon>Mermithoidea</taxon>
        <taxon>Mermithidae</taxon>
        <taxon>Romanomermis</taxon>
    </lineage>
</organism>
<accession>A0A915K2F2</accession>
<dbReference type="AlphaFoldDB" id="A0A915K2F2"/>
<name>A0A915K2F2_ROMCU</name>